<reference evidence="2" key="1">
    <citation type="submission" date="2016-10" db="EMBL/GenBank/DDBJ databases">
        <authorList>
            <person name="Varghese N."/>
            <person name="Submissions S."/>
        </authorList>
    </citation>
    <scope>NUCLEOTIDE SEQUENCE [LARGE SCALE GENOMIC DNA]</scope>
    <source>
        <strain evidence="2">DSM 44544</strain>
    </source>
</reference>
<proteinExistence type="predicted"/>
<dbReference type="OrthoDB" id="5222278at2"/>
<dbReference type="AlphaFoldDB" id="A0A1H4JAH3"/>
<dbReference type="Proteomes" id="UP000199622">
    <property type="component" value="Unassembled WGS sequence"/>
</dbReference>
<dbReference type="STRING" id="208445.SAMN04489727_1688"/>
<sequence>MQHQTTSSPSARLASVLLEQDLGDWVRAHRADDRSWAYIARLLHEKTDQQVSLSGEHLRRLYGPTPGDAAAKLPVAG</sequence>
<evidence type="ECO:0000313" key="2">
    <source>
        <dbReference type="Proteomes" id="UP000199622"/>
    </source>
</evidence>
<evidence type="ECO:0000313" key="1">
    <source>
        <dbReference type="EMBL" id="SEB43157.1"/>
    </source>
</evidence>
<dbReference type="RefSeq" id="WP_091305246.1">
    <property type="nucleotide sequence ID" value="NZ_FNSO01000003.1"/>
</dbReference>
<name>A0A1H4JAH3_9PSEU</name>
<keyword evidence="2" id="KW-1185">Reference proteome</keyword>
<gene>
    <name evidence="1" type="ORF">SAMN04489727_1688</name>
</gene>
<organism evidence="1 2">
    <name type="scientific">Amycolatopsis tolypomycina</name>
    <dbReference type="NCBI Taxonomy" id="208445"/>
    <lineage>
        <taxon>Bacteria</taxon>
        <taxon>Bacillati</taxon>
        <taxon>Actinomycetota</taxon>
        <taxon>Actinomycetes</taxon>
        <taxon>Pseudonocardiales</taxon>
        <taxon>Pseudonocardiaceae</taxon>
        <taxon>Amycolatopsis</taxon>
    </lineage>
</organism>
<dbReference type="EMBL" id="FNSO01000003">
    <property type="protein sequence ID" value="SEB43157.1"/>
    <property type="molecule type" value="Genomic_DNA"/>
</dbReference>
<accession>A0A1H4JAH3</accession>
<protein>
    <submittedName>
        <fullName evidence="1">Uncharacterized protein</fullName>
    </submittedName>
</protein>